<sequence length="632" mass="70555">MDPAEEIELPVYYTPSASPPHSTHPVALELTSITPLAPVHHIIIDHLALVAPVTTLILSKYVYDITIPKLYRHVTASKSLLRGLESAELGNRRKLDCLRHTETLKVEDMAAMWHVSMLDHHAAAVRYAKVFPNCTRVEISQDVVDGHYHMKKGEIVEDWSFSTLKETLSMQMKEGCEIVEIPSLREGKAEDDDAMSMTFSSGSPFTLNTSQPAPNPLVAGMWVVVGVVWIWAPVILFILLSCAGYNIPSLNITNATANITFDDGSTWAMAKISIGPSGGCMYYDDSPRKCIRTLDFKPDPAFLHLPVNQTLTTSLSQTLNRAFVTNYISAGWIGVATLSLLVSFSDNSWSATSHDLMLWGSLFAWLSFWLNVAICLNFRRLLNVNDKASGWDYHPGNGLWLFLYTVVTPLAPVYHIIIDHLALVAPTKTVVLSRYVYDFITPNLYRNVIASKTLLRGIESPGPGCQRKIKCLTYVETLRVQDMAAMWHVSMLNHEAAEQRHKNVFPKCRRVNLSQNIVNGRYHFRAGEEIDEWRFVKIKEMLAGQVKEGCDIVEVRRARADNEAGRRCQVYDLPIGWTPFLLLVLISCAGYNIPSLSITTATANITSADRSSWAMAKISLGPSGGCMYYGEL</sequence>
<keyword evidence="1" id="KW-1133">Transmembrane helix</keyword>
<dbReference type="Pfam" id="PF12586">
    <property type="entry name" value="DUF3760"/>
    <property type="match status" value="2"/>
</dbReference>
<keyword evidence="1" id="KW-0812">Transmembrane</keyword>
<dbReference type="EMBL" id="AWGH01000029">
    <property type="protein sequence ID" value="ODN87136.1"/>
    <property type="molecule type" value="Genomic_DNA"/>
</dbReference>
<dbReference type="AlphaFoldDB" id="A0A1E3IGS4"/>
<dbReference type="InterPro" id="IPR022235">
    <property type="entry name" value="DUF3760"/>
</dbReference>
<evidence type="ECO:0000313" key="2">
    <source>
        <dbReference type="EMBL" id="ODN87136.1"/>
    </source>
</evidence>
<feature type="transmembrane region" description="Helical" evidence="1">
    <location>
        <begin position="217"/>
        <end position="240"/>
    </location>
</feature>
<reference evidence="2 3" key="1">
    <citation type="submission" date="2016-06" db="EMBL/GenBank/DDBJ databases">
        <title>Evolution of pathogenesis and genome organization in the Tremellales.</title>
        <authorList>
            <person name="Cuomo C."/>
            <person name="Litvintseva A."/>
            <person name="Heitman J."/>
            <person name="Chen Y."/>
            <person name="Sun S."/>
            <person name="Springer D."/>
            <person name="Dromer F."/>
            <person name="Young S."/>
            <person name="Zeng Q."/>
            <person name="Chapman S."/>
            <person name="Gujja S."/>
            <person name="Saif S."/>
            <person name="Birren B."/>
        </authorList>
    </citation>
    <scope>NUCLEOTIDE SEQUENCE [LARGE SCALE GENOMIC DNA]</scope>
    <source>
        <strain evidence="2 3">CBS 7118</strain>
    </source>
</reference>
<keyword evidence="3" id="KW-1185">Reference proteome</keyword>
<dbReference type="RefSeq" id="XP_019028910.1">
    <property type="nucleotide sequence ID" value="XM_019179152.1"/>
</dbReference>
<feature type="transmembrane region" description="Helical" evidence="1">
    <location>
        <begin position="356"/>
        <end position="378"/>
    </location>
</feature>
<comment type="caution">
    <text evidence="2">The sequence shown here is derived from an EMBL/GenBank/DDBJ whole genome shotgun (WGS) entry which is preliminary data.</text>
</comment>
<protein>
    <submittedName>
        <fullName evidence="2">Uncharacterized protein</fullName>
    </submittedName>
</protein>
<name>A0A1E3IGS4_9TREE</name>
<feature type="transmembrane region" description="Helical" evidence="1">
    <location>
        <begin position="399"/>
        <end position="418"/>
    </location>
</feature>
<accession>A0A1E3IGS4</accession>
<gene>
    <name evidence="2" type="ORF">L198_07138</name>
</gene>
<dbReference type="GeneID" id="30196349"/>
<evidence type="ECO:0000256" key="1">
    <source>
        <dbReference type="SAM" id="Phobius"/>
    </source>
</evidence>
<evidence type="ECO:0000313" key="3">
    <source>
        <dbReference type="Proteomes" id="UP000094819"/>
    </source>
</evidence>
<feature type="transmembrane region" description="Helical" evidence="1">
    <location>
        <begin position="324"/>
        <end position="344"/>
    </location>
</feature>
<organism evidence="2 3">
    <name type="scientific">Cryptococcus wingfieldii CBS 7118</name>
    <dbReference type="NCBI Taxonomy" id="1295528"/>
    <lineage>
        <taxon>Eukaryota</taxon>
        <taxon>Fungi</taxon>
        <taxon>Dikarya</taxon>
        <taxon>Basidiomycota</taxon>
        <taxon>Agaricomycotina</taxon>
        <taxon>Tremellomycetes</taxon>
        <taxon>Tremellales</taxon>
        <taxon>Cryptococcaceae</taxon>
        <taxon>Cryptococcus</taxon>
    </lineage>
</organism>
<proteinExistence type="predicted"/>
<dbReference type="Proteomes" id="UP000094819">
    <property type="component" value="Unassembled WGS sequence"/>
</dbReference>
<dbReference type="OrthoDB" id="2573518at2759"/>
<keyword evidence="1" id="KW-0472">Membrane</keyword>